<protein>
    <submittedName>
        <fullName evidence="1">Uncharacterized protein</fullName>
    </submittedName>
</protein>
<accession>A0A0C2NK99</accession>
<dbReference type="Proteomes" id="UP000031668">
    <property type="component" value="Unassembled WGS sequence"/>
</dbReference>
<organism evidence="1 2">
    <name type="scientific">Thelohanellus kitauei</name>
    <name type="common">Myxosporean</name>
    <dbReference type="NCBI Taxonomy" id="669202"/>
    <lineage>
        <taxon>Eukaryota</taxon>
        <taxon>Metazoa</taxon>
        <taxon>Cnidaria</taxon>
        <taxon>Myxozoa</taxon>
        <taxon>Myxosporea</taxon>
        <taxon>Bivalvulida</taxon>
        <taxon>Platysporina</taxon>
        <taxon>Myxobolidae</taxon>
        <taxon>Thelohanellus</taxon>
    </lineage>
</organism>
<evidence type="ECO:0000313" key="2">
    <source>
        <dbReference type="Proteomes" id="UP000031668"/>
    </source>
</evidence>
<dbReference type="OrthoDB" id="1101576at2759"/>
<gene>
    <name evidence="1" type="ORF">RF11_06282</name>
</gene>
<dbReference type="AlphaFoldDB" id="A0A0C2NK99"/>
<evidence type="ECO:0000313" key="1">
    <source>
        <dbReference type="EMBL" id="KII74457.1"/>
    </source>
</evidence>
<name>A0A0C2NK99_THEKT</name>
<reference evidence="1 2" key="1">
    <citation type="journal article" date="2014" name="Genome Biol. Evol.">
        <title>The genome of the myxosporean Thelohanellus kitauei shows adaptations to nutrient acquisition within its fish host.</title>
        <authorList>
            <person name="Yang Y."/>
            <person name="Xiong J."/>
            <person name="Zhou Z."/>
            <person name="Huo F."/>
            <person name="Miao W."/>
            <person name="Ran C."/>
            <person name="Liu Y."/>
            <person name="Zhang J."/>
            <person name="Feng J."/>
            <person name="Wang M."/>
            <person name="Wang M."/>
            <person name="Wang L."/>
            <person name="Yao B."/>
        </authorList>
    </citation>
    <scope>NUCLEOTIDE SEQUENCE [LARGE SCALE GENOMIC DNA]</scope>
    <source>
        <strain evidence="1">Wuqing</strain>
    </source>
</reference>
<keyword evidence="2" id="KW-1185">Reference proteome</keyword>
<comment type="caution">
    <text evidence="1">The sequence shown here is derived from an EMBL/GenBank/DDBJ whole genome shotgun (WGS) entry which is preliminary data.</text>
</comment>
<sequence>MATNIHISVYDYLRTRSFFIKLDESTLPNNEAHLISYLGSNKKAKPSQEFLLSQNLETYTNYEKILDTIKKLFQERHFSVQYFVSFYDGSPLMTGHYKGL</sequence>
<dbReference type="EMBL" id="JWZT01000404">
    <property type="protein sequence ID" value="KII74457.1"/>
    <property type="molecule type" value="Genomic_DNA"/>
</dbReference>
<proteinExistence type="predicted"/>